<dbReference type="PANTHER" id="PTHR33751">
    <property type="entry name" value="CBB3-TYPE CYTOCHROME C OXIDASE SUBUNIT FIXP"/>
    <property type="match status" value="1"/>
</dbReference>
<evidence type="ECO:0000313" key="8">
    <source>
        <dbReference type="EMBL" id="MBA0089172.1"/>
    </source>
</evidence>
<dbReference type="GO" id="GO:0020037">
    <property type="term" value="F:heme binding"/>
    <property type="evidence" value="ECO:0007669"/>
    <property type="project" value="InterPro"/>
</dbReference>
<dbReference type="Proteomes" id="UP000567293">
    <property type="component" value="Unassembled WGS sequence"/>
</dbReference>
<proteinExistence type="predicted"/>
<evidence type="ECO:0000259" key="7">
    <source>
        <dbReference type="PROSITE" id="PS51007"/>
    </source>
</evidence>
<keyword evidence="1" id="KW-0813">Transport</keyword>
<sequence length="244" mass="26605">MPDIVAHGRQESMIAACSLCHYPNGKGRPENAGVSGLPISYFIQTMHDFRDGLRKSADPRKANTNRMISFAKNMTDEEIKAAAEYFGTMKWTPWMTKVVESATVPKTRPNNGMFLTLEGNEKEPIGERLIETPVDAEATEILRNDHSGFIVYAPPGSLKKGEALVKTGAGRTTACGLCHGEDLRGLGPVPGLAGRSPSYIGRQLYDMQAGFRKGEWTSLMRPVVAKLSDDDLIAITAYIASMTP</sequence>
<keyword evidence="5 6" id="KW-0408">Iron</keyword>
<keyword evidence="2 6" id="KW-0349">Heme</keyword>
<evidence type="ECO:0000256" key="1">
    <source>
        <dbReference type="ARBA" id="ARBA00022448"/>
    </source>
</evidence>
<feature type="domain" description="Cytochrome c" evidence="7">
    <location>
        <begin position="156"/>
        <end position="243"/>
    </location>
</feature>
<dbReference type="GO" id="GO:0046872">
    <property type="term" value="F:metal ion binding"/>
    <property type="evidence" value="ECO:0007669"/>
    <property type="project" value="UniProtKB-KW"/>
</dbReference>
<comment type="caution">
    <text evidence="8">The sequence shown here is derived from an EMBL/GenBank/DDBJ whole genome shotgun (WGS) entry which is preliminary data.</text>
</comment>
<reference evidence="8" key="1">
    <citation type="submission" date="2020-06" db="EMBL/GenBank/DDBJ databases">
        <title>Legume-microbial interactions unlock mineral nutrients during tropical forest succession.</title>
        <authorList>
            <person name="Epihov D.Z."/>
        </authorList>
    </citation>
    <scope>NUCLEOTIDE SEQUENCE [LARGE SCALE GENOMIC DNA]</scope>
    <source>
        <strain evidence="8">Pan2503</strain>
    </source>
</reference>
<evidence type="ECO:0000256" key="4">
    <source>
        <dbReference type="ARBA" id="ARBA00022982"/>
    </source>
</evidence>
<evidence type="ECO:0000313" key="9">
    <source>
        <dbReference type="Proteomes" id="UP000567293"/>
    </source>
</evidence>
<evidence type="ECO:0000256" key="2">
    <source>
        <dbReference type="ARBA" id="ARBA00022617"/>
    </source>
</evidence>
<name>A0A7V8NXB1_9BACT</name>
<evidence type="ECO:0000256" key="6">
    <source>
        <dbReference type="PROSITE-ProRule" id="PRU00433"/>
    </source>
</evidence>
<dbReference type="EMBL" id="JACDQQ010002860">
    <property type="protein sequence ID" value="MBA0089172.1"/>
    <property type="molecule type" value="Genomic_DNA"/>
</dbReference>
<keyword evidence="4" id="KW-0249">Electron transport</keyword>
<evidence type="ECO:0000256" key="3">
    <source>
        <dbReference type="ARBA" id="ARBA00022723"/>
    </source>
</evidence>
<keyword evidence="9" id="KW-1185">Reference proteome</keyword>
<feature type="domain" description="Cytochrome c" evidence="7">
    <location>
        <begin position="3"/>
        <end position="90"/>
    </location>
</feature>
<dbReference type="GO" id="GO:0009055">
    <property type="term" value="F:electron transfer activity"/>
    <property type="evidence" value="ECO:0007669"/>
    <property type="project" value="InterPro"/>
</dbReference>
<accession>A0A7V8NXB1</accession>
<dbReference type="AlphaFoldDB" id="A0A7V8NXB1"/>
<dbReference type="InterPro" id="IPR009056">
    <property type="entry name" value="Cyt_c-like_dom"/>
</dbReference>
<dbReference type="Pfam" id="PF00034">
    <property type="entry name" value="Cytochrom_C"/>
    <property type="match status" value="1"/>
</dbReference>
<dbReference type="PROSITE" id="PS51007">
    <property type="entry name" value="CYTC"/>
    <property type="match status" value="2"/>
</dbReference>
<dbReference type="PANTHER" id="PTHR33751:SF9">
    <property type="entry name" value="CYTOCHROME C4"/>
    <property type="match status" value="1"/>
</dbReference>
<protein>
    <submittedName>
        <fullName evidence="8">C-type cytochrome</fullName>
    </submittedName>
</protein>
<dbReference type="InterPro" id="IPR050597">
    <property type="entry name" value="Cytochrome_c_Oxidase_Subunit"/>
</dbReference>
<dbReference type="Gene3D" id="1.10.760.10">
    <property type="entry name" value="Cytochrome c-like domain"/>
    <property type="match status" value="2"/>
</dbReference>
<gene>
    <name evidence="8" type="ORF">HRJ53_29630</name>
</gene>
<organism evidence="8 9">
    <name type="scientific">Candidatus Acidiferrum panamense</name>
    <dbReference type="NCBI Taxonomy" id="2741543"/>
    <lineage>
        <taxon>Bacteria</taxon>
        <taxon>Pseudomonadati</taxon>
        <taxon>Acidobacteriota</taxon>
        <taxon>Terriglobia</taxon>
        <taxon>Candidatus Acidiferrales</taxon>
        <taxon>Candidatus Acidiferrum</taxon>
    </lineage>
</organism>
<keyword evidence="3 6" id="KW-0479">Metal-binding</keyword>
<dbReference type="SUPFAM" id="SSF46626">
    <property type="entry name" value="Cytochrome c"/>
    <property type="match status" value="2"/>
</dbReference>
<dbReference type="InterPro" id="IPR036909">
    <property type="entry name" value="Cyt_c-like_dom_sf"/>
</dbReference>
<evidence type="ECO:0000256" key="5">
    <source>
        <dbReference type="ARBA" id="ARBA00023004"/>
    </source>
</evidence>